<accession>A0A0N4TKT6</accession>
<dbReference type="AlphaFoldDB" id="A0A0N4TKT6"/>
<organism evidence="3">
    <name type="scientific">Brugia pahangi</name>
    <name type="common">Filarial nematode worm</name>
    <dbReference type="NCBI Taxonomy" id="6280"/>
    <lineage>
        <taxon>Eukaryota</taxon>
        <taxon>Metazoa</taxon>
        <taxon>Ecdysozoa</taxon>
        <taxon>Nematoda</taxon>
        <taxon>Chromadorea</taxon>
        <taxon>Rhabditida</taxon>
        <taxon>Spirurina</taxon>
        <taxon>Spiruromorpha</taxon>
        <taxon>Filarioidea</taxon>
        <taxon>Onchocercidae</taxon>
        <taxon>Brugia</taxon>
    </lineage>
</organism>
<keyword evidence="2" id="KW-1185">Reference proteome</keyword>
<proteinExistence type="predicted"/>
<reference evidence="1 2" key="2">
    <citation type="submission" date="2018-11" db="EMBL/GenBank/DDBJ databases">
        <authorList>
            <consortium name="Pathogen Informatics"/>
        </authorList>
    </citation>
    <scope>NUCLEOTIDE SEQUENCE [LARGE SCALE GENOMIC DNA]</scope>
</reference>
<evidence type="ECO:0000313" key="2">
    <source>
        <dbReference type="Proteomes" id="UP000278627"/>
    </source>
</evidence>
<protein>
    <submittedName>
        <fullName evidence="1 3">Uncharacterized protein</fullName>
    </submittedName>
</protein>
<gene>
    <name evidence="1" type="ORF">BPAG_LOCUS8935</name>
</gene>
<sequence>MEKANWFADANCDFSKNSRSTMAAVVVEAVVNVRSLTRGICEEIRNEGREVYVAKSRKLRVCARVVTSGNVDDDYNDDDNNNNNNK</sequence>
<dbReference type="Proteomes" id="UP000278627">
    <property type="component" value="Unassembled WGS sequence"/>
</dbReference>
<name>A0A0N4TKT6_BRUPA</name>
<evidence type="ECO:0000313" key="1">
    <source>
        <dbReference type="EMBL" id="VDN90121.1"/>
    </source>
</evidence>
<dbReference type="WBParaSite" id="BPAG_0000897301-mRNA-1">
    <property type="protein sequence ID" value="BPAG_0000897301-mRNA-1"/>
    <property type="gene ID" value="BPAG_0000897301"/>
</dbReference>
<reference evidence="3" key="1">
    <citation type="submission" date="2017-02" db="UniProtKB">
        <authorList>
            <consortium name="WormBaseParasite"/>
        </authorList>
    </citation>
    <scope>IDENTIFICATION</scope>
</reference>
<dbReference type="EMBL" id="UZAD01013143">
    <property type="protein sequence ID" value="VDN90121.1"/>
    <property type="molecule type" value="Genomic_DNA"/>
</dbReference>
<evidence type="ECO:0000313" key="3">
    <source>
        <dbReference type="WBParaSite" id="BPAG_0000897301-mRNA-1"/>
    </source>
</evidence>